<dbReference type="InterPro" id="IPR019202">
    <property type="entry name" value="DUF2067"/>
</dbReference>
<sequence length="206" mass="23249">MPKPSGVYVEKTFTYPCASTAFCLEILEKIDEELSLEADLRVDFKLNKLVFRVMGLEPNVQMAMVKLREFLALYASPRLNPRRGVKAEVLAKQLKKTIPLDVLAIVVRKVLGVPAEAKGHVIYADTDFDALLSMAKKVAEAQQRVEKLGLSSSLKKLLIAAVALYNVDYREVLEVLQQTQMLGDKNELKAPWHKVLEEIESFFEEL</sequence>
<dbReference type="EMBL" id="DSGT01000009">
    <property type="protein sequence ID" value="HEW53193.1"/>
    <property type="molecule type" value="Genomic_DNA"/>
</dbReference>
<gene>
    <name evidence="1" type="ORF">ENO77_03400</name>
</gene>
<accession>A0A7C2VDP5</accession>
<protein>
    <submittedName>
        <fullName evidence="1">DUF2067 domain-containing protein</fullName>
    </submittedName>
</protein>
<proteinExistence type="predicted"/>
<comment type="caution">
    <text evidence="1">The sequence shown here is derived from an EMBL/GenBank/DDBJ whole genome shotgun (WGS) entry which is preliminary data.</text>
</comment>
<reference evidence="1" key="1">
    <citation type="journal article" date="2020" name="mSystems">
        <title>Genome- and Community-Level Interaction Insights into Carbon Utilization and Element Cycling Functions of Hydrothermarchaeota in Hydrothermal Sediment.</title>
        <authorList>
            <person name="Zhou Z."/>
            <person name="Liu Y."/>
            <person name="Xu W."/>
            <person name="Pan J."/>
            <person name="Luo Z.H."/>
            <person name="Li M."/>
        </authorList>
    </citation>
    <scope>NUCLEOTIDE SEQUENCE [LARGE SCALE GENOMIC DNA]</scope>
    <source>
        <strain evidence="1">SpSt-16</strain>
    </source>
</reference>
<name>A0A7C2VDP5_9CREN</name>
<dbReference type="AlphaFoldDB" id="A0A7C2VDP5"/>
<organism evidence="1">
    <name type="scientific">Ignisphaera aggregans</name>
    <dbReference type="NCBI Taxonomy" id="334771"/>
    <lineage>
        <taxon>Archaea</taxon>
        <taxon>Thermoproteota</taxon>
        <taxon>Thermoprotei</taxon>
        <taxon>Desulfurococcales</taxon>
        <taxon>Desulfurococcaceae</taxon>
        <taxon>Ignisphaera</taxon>
    </lineage>
</organism>
<evidence type="ECO:0000313" key="1">
    <source>
        <dbReference type="EMBL" id="HEW53193.1"/>
    </source>
</evidence>
<dbReference type="Pfam" id="PF09840">
    <property type="entry name" value="DUF2067"/>
    <property type="match status" value="1"/>
</dbReference>